<accession>A0AAN6PIP0</accession>
<name>A0AAN6PIP0_9PEZI</name>
<dbReference type="EMBL" id="MU854352">
    <property type="protein sequence ID" value="KAK4041709.1"/>
    <property type="molecule type" value="Genomic_DNA"/>
</dbReference>
<organism evidence="2 3">
    <name type="scientific">Parachaetomium inaequale</name>
    <dbReference type="NCBI Taxonomy" id="2588326"/>
    <lineage>
        <taxon>Eukaryota</taxon>
        <taxon>Fungi</taxon>
        <taxon>Dikarya</taxon>
        <taxon>Ascomycota</taxon>
        <taxon>Pezizomycotina</taxon>
        <taxon>Sordariomycetes</taxon>
        <taxon>Sordariomycetidae</taxon>
        <taxon>Sordariales</taxon>
        <taxon>Chaetomiaceae</taxon>
        <taxon>Parachaetomium</taxon>
    </lineage>
</organism>
<evidence type="ECO:0000256" key="1">
    <source>
        <dbReference type="SAM" id="MobiDB-lite"/>
    </source>
</evidence>
<gene>
    <name evidence="2" type="ORF">C8A01DRAFT_14573</name>
</gene>
<evidence type="ECO:0000313" key="3">
    <source>
        <dbReference type="Proteomes" id="UP001303115"/>
    </source>
</evidence>
<feature type="region of interest" description="Disordered" evidence="1">
    <location>
        <begin position="417"/>
        <end position="484"/>
    </location>
</feature>
<proteinExistence type="predicted"/>
<keyword evidence="3" id="KW-1185">Reference proteome</keyword>
<dbReference type="Proteomes" id="UP001303115">
    <property type="component" value="Unassembled WGS sequence"/>
</dbReference>
<evidence type="ECO:0000313" key="2">
    <source>
        <dbReference type="EMBL" id="KAK4041709.1"/>
    </source>
</evidence>
<feature type="region of interest" description="Disordered" evidence="1">
    <location>
        <begin position="502"/>
        <end position="524"/>
    </location>
</feature>
<protein>
    <submittedName>
        <fullName evidence="2">Uncharacterized protein</fullName>
    </submittedName>
</protein>
<comment type="caution">
    <text evidence="2">The sequence shown here is derived from an EMBL/GenBank/DDBJ whole genome shotgun (WGS) entry which is preliminary data.</text>
</comment>
<reference evidence="3" key="1">
    <citation type="journal article" date="2023" name="Mol. Phylogenet. Evol.">
        <title>Genome-scale phylogeny and comparative genomics of the fungal order Sordariales.</title>
        <authorList>
            <person name="Hensen N."/>
            <person name="Bonometti L."/>
            <person name="Westerberg I."/>
            <person name="Brannstrom I.O."/>
            <person name="Guillou S."/>
            <person name="Cros-Aarteil S."/>
            <person name="Calhoun S."/>
            <person name="Haridas S."/>
            <person name="Kuo A."/>
            <person name="Mondo S."/>
            <person name="Pangilinan J."/>
            <person name="Riley R."/>
            <person name="LaButti K."/>
            <person name="Andreopoulos B."/>
            <person name="Lipzen A."/>
            <person name="Chen C."/>
            <person name="Yan M."/>
            <person name="Daum C."/>
            <person name="Ng V."/>
            <person name="Clum A."/>
            <person name="Steindorff A."/>
            <person name="Ohm R.A."/>
            <person name="Martin F."/>
            <person name="Silar P."/>
            <person name="Natvig D.O."/>
            <person name="Lalanne C."/>
            <person name="Gautier V."/>
            <person name="Ament-Velasquez S.L."/>
            <person name="Kruys A."/>
            <person name="Hutchinson M.I."/>
            <person name="Powell A.J."/>
            <person name="Barry K."/>
            <person name="Miller A.N."/>
            <person name="Grigoriev I.V."/>
            <person name="Debuchy R."/>
            <person name="Gladieux P."/>
            <person name="Hiltunen Thoren M."/>
            <person name="Johannesson H."/>
        </authorList>
    </citation>
    <scope>NUCLEOTIDE SEQUENCE [LARGE SCALE GENOMIC DNA]</scope>
    <source>
        <strain evidence="3">CBS 284.82</strain>
    </source>
</reference>
<sequence length="524" mass="58751">MDGEQSDASWDSEEDYPRYCVSRRCRLCRFAIVSGETVVAAIDGSRVSSSFVYGTIGGHWDKKLQTDFIHCFPACNHTRNELDGPAFGYHAECLAFASSTPSAAYLRATGYAFEPMPWQDRQRQHRIKHLLAGRLGAMYPALPAEVWLMVARHLVRPCAITTTETLWAARESYDCCVDMSKDVWARYVHIDGIRYLAALSNHQKGAGIHSCKLVDAGSVSQSTMLYILQDHLGVRQLVLIGPNASVKLPSSNTAKPGPWWRVSSKCPERLEGKSDGLKLRSIGPPTLLAFIEQPYMLWPLPLQPSDIESLGFTSLAPLKPDRPLEQSQMLPFTLNDPQVTGYSACWSNRLLRLHAHRDGEDMSFYQDLDCIAEQPTWIYIPNEPGELVTDIWFRHAENYHHLALLVIMKPIKPCAAPSPPTNTKYQPVQNEPEPRHTDRPFVSTPRPPVQMVQALQASRRADQDVPEPQRGEHEANRTSSSGAYPEGVYPTLLWLCPMVLHQSPPERRGRDHPLSVAAAEAQRG</sequence>
<feature type="compositionally biased region" description="Basic and acidic residues" evidence="1">
    <location>
        <begin position="459"/>
        <end position="476"/>
    </location>
</feature>
<feature type="compositionally biased region" description="Basic and acidic residues" evidence="1">
    <location>
        <begin position="504"/>
        <end position="513"/>
    </location>
</feature>
<dbReference type="AlphaFoldDB" id="A0AAN6PIP0"/>